<accession>A0A074ZZA1</accession>
<proteinExistence type="predicted"/>
<dbReference type="Proteomes" id="UP000054324">
    <property type="component" value="Unassembled WGS sequence"/>
</dbReference>
<protein>
    <submittedName>
        <fullName evidence="2">Uncharacterized protein</fullName>
    </submittedName>
</protein>
<evidence type="ECO:0000313" key="3">
    <source>
        <dbReference type="Proteomes" id="UP000054324"/>
    </source>
</evidence>
<dbReference type="AlphaFoldDB" id="A0A074ZZA1"/>
<dbReference type="GeneID" id="20316575"/>
<gene>
    <name evidence="2" type="ORF">T265_02387</name>
</gene>
<feature type="region of interest" description="Disordered" evidence="1">
    <location>
        <begin position="45"/>
        <end position="68"/>
    </location>
</feature>
<dbReference type="RefSeq" id="XP_009164884.1">
    <property type="nucleotide sequence ID" value="XM_009166620.1"/>
</dbReference>
<dbReference type="KEGG" id="ovi:T265_02387"/>
<dbReference type="EMBL" id="KL596647">
    <property type="protein sequence ID" value="KER31332.1"/>
    <property type="molecule type" value="Genomic_DNA"/>
</dbReference>
<evidence type="ECO:0000256" key="1">
    <source>
        <dbReference type="SAM" id="MobiDB-lite"/>
    </source>
</evidence>
<organism evidence="2 3">
    <name type="scientific">Opisthorchis viverrini</name>
    <name type="common">Southeast Asian liver fluke</name>
    <dbReference type="NCBI Taxonomy" id="6198"/>
    <lineage>
        <taxon>Eukaryota</taxon>
        <taxon>Metazoa</taxon>
        <taxon>Spiralia</taxon>
        <taxon>Lophotrochozoa</taxon>
        <taxon>Platyhelminthes</taxon>
        <taxon>Trematoda</taxon>
        <taxon>Digenea</taxon>
        <taxon>Opisthorchiida</taxon>
        <taxon>Opisthorchiata</taxon>
        <taxon>Opisthorchiidae</taxon>
        <taxon>Opisthorchis</taxon>
    </lineage>
</organism>
<sequence>MNSQTANIQFKGSDTFGIRAQVAMASSVYQVGVLDELRRQDPANGILFTSSVPNEEPRCQPDGATRGI</sequence>
<reference evidence="2 3" key="1">
    <citation type="submission" date="2013-11" db="EMBL/GenBank/DDBJ databases">
        <title>Opisthorchis viverrini - life in the bile duct.</title>
        <authorList>
            <person name="Young N.D."/>
            <person name="Nagarajan N."/>
            <person name="Lin S.J."/>
            <person name="Korhonen P.K."/>
            <person name="Jex A.R."/>
            <person name="Hall R.S."/>
            <person name="Safavi-Hemami H."/>
            <person name="Kaewkong W."/>
            <person name="Bertrand D."/>
            <person name="Gao S."/>
            <person name="Seet Q."/>
            <person name="Wongkham S."/>
            <person name="Teh B.T."/>
            <person name="Wongkham C."/>
            <person name="Intapan P.M."/>
            <person name="Maleewong W."/>
            <person name="Yang X."/>
            <person name="Hu M."/>
            <person name="Wang Z."/>
            <person name="Hofmann A."/>
            <person name="Sternberg P.W."/>
            <person name="Tan P."/>
            <person name="Wang J."/>
            <person name="Gasser R.B."/>
        </authorList>
    </citation>
    <scope>NUCLEOTIDE SEQUENCE [LARGE SCALE GENOMIC DNA]</scope>
</reference>
<keyword evidence="3" id="KW-1185">Reference proteome</keyword>
<evidence type="ECO:0000313" key="2">
    <source>
        <dbReference type="EMBL" id="KER31332.1"/>
    </source>
</evidence>
<dbReference type="CTD" id="20316575"/>
<name>A0A074ZZA1_OPIVI</name>